<gene>
    <name evidence="6" type="ORF">PHATRDRAFT_9123</name>
</gene>
<reference evidence="6 7" key="1">
    <citation type="journal article" date="2008" name="Nature">
        <title>The Phaeodactylum genome reveals the evolutionary history of diatom genomes.</title>
        <authorList>
            <person name="Bowler C."/>
            <person name="Allen A.E."/>
            <person name="Badger J.H."/>
            <person name="Grimwood J."/>
            <person name="Jabbari K."/>
            <person name="Kuo A."/>
            <person name="Maheswari U."/>
            <person name="Martens C."/>
            <person name="Maumus F."/>
            <person name="Otillar R.P."/>
            <person name="Rayko E."/>
            <person name="Salamov A."/>
            <person name="Vandepoele K."/>
            <person name="Beszteri B."/>
            <person name="Gruber A."/>
            <person name="Heijde M."/>
            <person name="Katinka M."/>
            <person name="Mock T."/>
            <person name="Valentin K."/>
            <person name="Verret F."/>
            <person name="Berges J.A."/>
            <person name="Brownlee C."/>
            <person name="Cadoret J.P."/>
            <person name="Chiovitti A."/>
            <person name="Choi C.J."/>
            <person name="Coesel S."/>
            <person name="De Martino A."/>
            <person name="Detter J.C."/>
            <person name="Durkin C."/>
            <person name="Falciatore A."/>
            <person name="Fournet J."/>
            <person name="Haruta M."/>
            <person name="Huysman M.J."/>
            <person name="Jenkins B.D."/>
            <person name="Jiroutova K."/>
            <person name="Jorgensen R.E."/>
            <person name="Joubert Y."/>
            <person name="Kaplan A."/>
            <person name="Kroger N."/>
            <person name="Kroth P.G."/>
            <person name="La Roche J."/>
            <person name="Lindquist E."/>
            <person name="Lommer M."/>
            <person name="Martin-Jezequel V."/>
            <person name="Lopez P.J."/>
            <person name="Lucas S."/>
            <person name="Mangogna M."/>
            <person name="McGinnis K."/>
            <person name="Medlin L.K."/>
            <person name="Montsant A."/>
            <person name="Oudot-Le Secq M.P."/>
            <person name="Napoli C."/>
            <person name="Obornik M."/>
            <person name="Parker M.S."/>
            <person name="Petit J.L."/>
            <person name="Porcel B.M."/>
            <person name="Poulsen N."/>
            <person name="Robison M."/>
            <person name="Rychlewski L."/>
            <person name="Rynearson T.A."/>
            <person name="Schmutz J."/>
            <person name="Shapiro H."/>
            <person name="Siaut M."/>
            <person name="Stanley M."/>
            <person name="Sussman M.R."/>
            <person name="Taylor A.R."/>
            <person name="Vardi A."/>
            <person name="von Dassow P."/>
            <person name="Vyverman W."/>
            <person name="Willis A."/>
            <person name="Wyrwicz L.S."/>
            <person name="Rokhsar D.S."/>
            <person name="Weissenbach J."/>
            <person name="Armbrust E.V."/>
            <person name="Green B.R."/>
            <person name="Van de Peer Y."/>
            <person name="Grigoriev I.V."/>
        </authorList>
    </citation>
    <scope>NUCLEOTIDE SEQUENCE [LARGE SCALE GENOMIC DNA]</scope>
    <source>
        <strain evidence="6 7">CCAP 1055/1</strain>
    </source>
</reference>
<dbReference type="STRING" id="556484.B7FNX1"/>
<dbReference type="PRINTS" id="PR00405">
    <property type="entry name" value="REVINTRACTNG"/>
</dbReference>
<dbReference type="GO" id="GO:0005096">
    <property type="term" value="F:GTPase activator activity"/>
    <property type="evidence" value="ECO:0007669"/>
    <property type="project" value="InterPro"/>
</dbReference>
<dbReference type="PaxDb" id="2850-Phatr9123"/>
<evidence type="ECO:0000259" key="5">
    <source>
        <dbReference type="PROSITE" id="PS50115"/>
    </source>
</evidence>
<dbReference type="InParanoid" id="B7FNX1"/>
<dbReference type="GeneID" id="7196290"/>
<name>B7FNX1_PHATC</name>
<keyword evidence="1" id="KW-0479">Metal-binding</keyword>
<keyword evidence="7" id="KW-1185">Reference proteome</keyword>
<evidence type="ECO:0000256" key="4">
    <source>
        <dbReference type="PROSITE-ProRule" id="PRU00288"/>
    </source>
</evidence>
<keyword evidence="3" id="KW-0862">Zinc</keyword>
<dbReference type="Proteomes" id="UP000000759">
    <property type="component" value="Chromosome 1"/>
</dbReference>
<protein>
    <recommendedName>
        <fullName evidence="5">Arf-GAP domain-containing protein</fullName>
    </recommendedName>
</protein>
<dbReference type="InterPro" id="IPR001164">
    <property type="entry name" value="ArfGAP_dom"/>
</dbReference>
<evidence type="ECO:0000256" key="3">
    <source>
        <dbReference type="ARBA" id="ARBA00022833"/>
    </source>
</evidence>
<sequence length="52" mass="5617">MSANPTCADCGMENPDWVSLNLGVMICIECSAVHRSLGVHVSKVRSLRLDSI</sequence>
<dbReference type="OrthoDB" id="983479at2759"/>
<reference evidence="7" key="2">
    <citation type="submission" date="2008-08" db="EMBL/GenBank/DDBJ databases">
        <authorList>
            <consortium name="Diatom Consortium"/>
            <person name="Grigoriev I."/>
            <person name="Grimwood J."/>
            <person name="Kuo A."/>
            <person name="Otillar R.P."/>
            <person name="Salamov A."/>
            <person name="Detter J.C."/>
            <person name="Lindquist E."/>
            <person name="Shapiro H."/>
            <person name="Lucas S."/>
            <person name="Glavina del Rio T."/>
            <person name="Pitluck S."/>
            <person name="Rokhsar D."/>
            <person name="Bowler C."/>
        </authorList>
    </citation>
    <scope>GENOME REANNOTATION</scope>
    <source>
        <strain evidence="7">CCAP 1055/1</strain>
    </source>
</reference>
<dbReference type="InterPro" id="IPR037278">
    <property type="entry name" value="ARFGAP/RecO"/>
</dbReference>
<dbReference type="SMART" id="SM00105">
    <property type="entry name" value="ArfGap"/>
    <property type="match status" value="1"/>
</dbReference>
<dbReference type="Gene3D" id="1.10.220.150">
    <property type="entry name" value="Arf GTPase activating protein"/>
    <property type="match status" value="1"/>
</dbReference>
<dbReference type="eggNOG" id="KOG0521">
    <property type="taxonomic scope" value="Eukaryota"/>
</dbReference>
<organism evidence="6 7">
    <name type="scientific">Phaeodactylum tricornutum (strain CCAP 1055/1)</name>
    <dbReference type="NCBI Taxonomy" id="556484"/>
    <lineage>
        <taxon>Eukaryota</taxon>
        <taxon>Sar</taxon>
        <taxon>Stramenopiles</taxon>
        <taxon>Ochrophyta</taxon>
        <taxon>Bacillariophyta</taxon>
        <taxon>Bacillariophyceae</taxon>
        <taxon>Bacillariophycidae</taxon>
        <taxon>Naviculales</taxon>
        <taxon>Phaeodactylaceae</taxon>
        <taxon>Phaeodactylum</taxon>
    </lineage>
</organism>
<accession>B7FNX1</accession>
<dbReference type="GO" id="GO:0008270">
    <property type="term" value="F:zinc ion binding"/>
    <property type="evidence" value="ECO:0007669"/>
    <property type="project" value="UniProtKB-KW"/>
</dbReference>
<evidence type="ECO:0000313" key="6">
    <source>
        <dbReference type="EMBL" id="EEC51073.1"/>
    </source>
</evidence>
<keyword evidence="2 4" id="KW-0863">Zinc-finger</keyword>
<dbReference type="InterPro" id="IPR045258">
    <property type="entry name" value="ACAP1/2/3-like"/>
</dbReference>
<dbReference type="RefSeq" id="XP_002176610.1">
    <property type="nucleotide sequence ID" value="XM_002176574.1"/>
</dbReference>
<evidence type="ECO:0000256" key="1">
    <source>
        <dbReference type="ARBA" id="ARBA00022723"/>
    </source>
</evidence>
<dbReference type="Pfam" id="PF01412">
    <property type="entry name" value="ArfGap"/>
    <property type="match status" value="1"/>
</dbReference>
<dbReference type="AlphaFoldDB" id="B7FNX1"/>
<dbReference type="KEGG" id="pti:PHATRDRAFT_9123"/>
<dbReference type="PROSITE" id="PS50115">
    <property type="entry name" value="ARFGAP"/>
    <property type="match status" value="1"/>
</dbReference>
<dbReference type="EMBL" id="CM000605">
    <property type="protein sequence ID" value="EEC51073.1"/>
    <property type="molecule type" value="Genomic_DNA"/>
</dbReference>
<dbReference type="HOGENOM" id="CLU_340534_0_0_1"/>
<dbReference type="InterPro" id="IPR038508">
    <property type="entry name" value="ArfGAP_dom_sf"/>
</dbReference>
<evidence type="ECO:0000313" key="7">
    <source>
        <dbReference type="Proteomes" id="UP000000759"/>
    </source>
</evidence>
<dbReference type="PANTHER" id="PTHR23180:SF160">
    <property type="entry name" value="ADP-RIBOSYLATION FACTOR GTPASE-ACTIVATING PROTEIN EFFECTOR PROTEIN 1"/>
    <property type="match status" value="1"/>
</dbReference>
<evidence type="ECO:0000256" key="2">
    <source>
        <dbReference type="ARBA" id="ARBA00022771"/>
    </source>
</evidence>
<proteinExistence type="predicted"/>
<feature type="domain" description="Arf-GAP" evidence="5">
    <location>
        <begin position="1"/>
        <end position="52"/>
    </location>
</feature>
<dbReference type="SUPFAM" id="SSF57863">
    <property type="entry name" value="ArfGap/RecO-like zinc finger"/>
    <property type="match status" value="1"/>
</dbReference>
<dbReference type="PANTHER" id="PTHR23180">
    <property type="entry name" value="CENTAURIN/ARF"/>
    <property type="match status" value="1"/>
</dbReference>
<feature type="non-terminal residue" evidence="6">
    <location>
        <position position="52"/>
    </location>
</feature>